<dbReference type="Gene3D" id="3.80.10.10">
    <property type="entry name" value="Ribonuclease Inhibitor"/>
    <property type="match status" value="4"/>
</dbReference>
<dbReference type="InterPro" id="IPR003343">
    <property type="entry name" value="Big_2"/>
</dbReference>
<dbReference type="InterPro" id="IPR013378">
    <property type="entry name" value="InlB-like_B-rpt"/>
</dbReference>
<dbReference type="GO" id="GO:0030313">
    <property type="term" value="C:cell envelope"/>
    <property type="evidence" value="ECO:0007669"/>
    <property type="project" value="UniProtKB-SubCell"/>
</dbReference>
<dbReference type="SUPFAM" id="SSF49373">
    <property type="entry name" value="Invasin/intimin cell-adhesion fragments"/>
    <property type="match status" value="1"/>
</dbReference>
<feature type="domain" description="BIG2" evidence="2">
    <location>
        <begin position="245"/>
        <end position="322"/>
    </location>
</feature>
<dbReference type="PANTHER" id="PTHR45661:SF3">
    <property type="entry name" value="IG-LIKE DOMAIN-CONTAINING PROTEIN"/>
    <property type="match status" value="1"/>
</dbReference>
<dbReference type="Pfam" id="PF14478">
    <property type="entry name" value="DUF4430"/>
    <property type="match status" value="1"/>
</dbReference>
<dbReference type="AlphaFoldDB" id="W1Y923"/>
<dbReference type="Pfam" id="PF02368">
    <property type="entry name" value="Big_2"/>
    <property type="match status" value="1"/>
</dbReference>
<comment type="subcellular location">
    <subcellularLocation>
        <location evidence="1">Cell envelope</location>
    </subcellularLocation>
</comment>
<dbReference type="Pfam" id="PF09479">
    <property type="entry name" value="Flg_new"/>
    <property type="match status" value="1"/>
</dbReference>
<dbReference type="EMBL" id="AZMM01007136">
    <property type="protein sequence ID" value="ETJ38846.1"/>
    <property type="molecule type" value="Genomic_DNA"/>
</dbReference>
<dbReference type="Pfam" id="PF13306">
    <property type="entry name" value="LRR_5"/>
    <property type="match status" value="3"/>
</dbReference>
<protein>
    <submittedName>
        <fullName evidence="3">Surface antigen BspA</fullName>
    </submittedName>
</protein>
<dbReference type="Gene3D" id="2.60.40.1080">
    <property type="match status" value="1"/>
</dbReference>
<dbReference type="InterPro" id="IPR042229">
    <property type="entry name" value="Listeria/Bacterioides_rpt_sf"/>
</dbReference>
<dbReference type="NCBIfam" id="TIGR02543">
    <property type="entry name" value="List_Bact_rpt"/>
    <property type="match status" value="1"/>
</dbReference>
<dbReference type="PANTHER" id="PTHR45661">
    <property type="entry name" value="SURFACE ANTIGEN"/>
    <property type="match status" value="1"/>
</dbReference>
<dbReference type="SMART" id="SM00635">
    <property type="entry name" value="BID_2"/>
    <property type="match status" value="1"/>
</dbReference>
<dbReference type="SUPFAM" id="SSF52058">
    <property type="entry name" value="L domain-like"/>
    <property type="match status" value="1"/>
</dbReference>
<evidence type="ECO:0000313" key="3">
    <source>
        <dbReference type="EMBL" id="ETJ38846.1"/>
    </source>
</evidence>
<dbReference type="InterPro" id="IPR032675">
    <property type="entry name" value="LRR_dom_sf"/>
</dbReference>
<proteinExistence type="predicted"/>
<gene>
    <name evidence="3" type="ORF">Q604_UNBC07136G0002</name>
</gene>
<sequence>MKKKLLSMLVSFMMIFNLFTPFASYAEETTETDPQENYIVFDVEKFILGLGYVQEPILVPFEKGENCAQILASVLGEDNITYTGSLTSSFYLSRMVDEDDTEIDGYSKGRTKDGWLGEFDYTQYSGWMYCVNSTFPNVGMSSYNPKNGDVMRVQFTATGYGADVGGGFGTSAKVANKDKLTTALANINSASNKNKLLSYKNIRVAYKKANDVMAVIEASQSDVDQATTELNEAVANVESDTKATPLTGITLDQQSKEMTVGETVQLNATITPSDTTDDKTVTWKTSNSAIATVDDKGLVTAAGEGTCKIYAYAGGYRATFTVTTKKEDVSKDFVIEDGVLKQYNGTKEEITIPDTVTSIADGVFKNNKTIKKVTIPDTVTSMGESVFAYCTSLTSANIPNGMITIPKETFRGCSALKEVTIPKSVTVLGNSAFCACSALTSVKLPSKLTTIESSVFYHSGLNKFEIPDSVTTIGSYAFTNCKLSGEITLPSSLKTISRGAFSNCIYLKTVNIPASVDTIEGEAFKNCPFLKSIKVIDKTYEDENVIDLSNVTTLQDSVFYDNKALEKVLLNDNLASISSQTFYNCTSLKEIQLPKGLTEIKTKAFYNCQNIKTLTLSKSVKTVASDITTNATSLTDIFVEEGNENYQDSNGVLFTKDGKLVIYPEGKTSETLVMPEGATTLSRITNSYIKKIVIPASATIAFGNPYEDCPKLESIEVADGSKNFKAVDGVLYTLSGDTVQKLVSYPSNKPGEEYTVLEGCTGMMSDALSTTINLKSLTIPATLEKIGYGSIGRDSSITTINVQNGITKIPNNAFSDCPSIKTVNLPESIESIGNGAFNSCSSLESITIPKSVKSIGNIAFAYCYKLKEVKVYSKDVTIGNNCFNSTDDNITFYGYPKSTIEEYAKANNKNFVAFDAVTVKFDADNGEEAEEKTILKGKEILDYTPQAPTKEGYTFVGWYKDTDDVTTEYKSGLTYTENVTYKAKYAHVTMLGAQGKLVVDGKSGIRFGTKIYNDGDEILEKGTLILPVSFLEEGEGLTLDTPKVAKSVGKVNYEVNKDENYVTYFGTIINIPEAQFHRQMTAASYVIYKDKTGNTYTVYSQYPNGSTSVYDLLGNNVDWNENW</sequence>
<reference evidence="3" key="1">
    <citation type="submission" date="2013-12" db="EMBL/GenBank/DDBJ databases">
        <title>A Varibaculum cambriense genome reconstructed from a premature infant gut community with otherwise low bacterial novelty that shifts toward anaerobic metabolism during the third week of life.</title>
        <authorList>
            <person name="Brown C.T."/>
            <person name="Sharon I."/>
            <person name="Thomas B.C."/>
            <person name="Castelle C.J."/>
            <person name="Morowitz M.J."/>
            <person name="Banfield J.F."/>
        </authorList>
    </citation>
    <scope>NUCLEOTIDE SEQUENCE</scope>
</reference>
<dbReference type="InterPro" id="IPR026906">
    <property type="entry name" value="LRR_5"/>
</dbReference>
<organism evidence="3">
    <name type="scientific">human gut metagenome</name>
    <dbReference type="NCBI Taxonomy" id="408170"/>
    <lineage>
        <taxon>unclassified sequences</taxon>
        <taxon>metagenomes</taxon>
        <taxon>organismal metagenomes</taxon>
    </lineage>
</organism>
<dbReference type="InterPro" id="IPR027954">
    <property type="entry name" value="Transcobalamin-like_C"/>
</dbReference>
<evidence type="ECO:0000259" key="2">
    <source>
        <dbReference type="SMART" id="SM00635"/>
    </source>
</evidence>
<evidence type="ECO:0000256" key="1">
    <source>
        <dbReference type="ARBA" id="ARBA00004196"/>
    </source>
</evidence>
<dbReference type="Gene3D" id="2.60.40.4270">
    <property type="entry name" value="Listeria-Bacteroides repeat domain"/>
    <property type="match status" value="1"/>
</dbReference>
<dbReference type="InterPro" id="IPR053139">
    <property type="entry name" value="Surface_bspA-like"/>
</dbReference>
<accession>W1Y923</accession>
<name>W1Y923_9ZZZZ</name>
<dbReference type="InterPro" id="IPR008964">
    <property type="entry name" value="Invasin/intimin_cell_adhesion"/>
</dbReference>
<comment type="caution">
    <text evidence="3">The sequence shown here is derived from an EMBL/GenBank/DDBJ whole genome shotgun (WGS) entry which is preliminary data.</text>
</comment>